<evidence type="ECO:0000313" key="1">
    <source>
        <dbReference type="EMBL" id="KKU90534.1"/>
    </source>
</evidence>
<dbReference type="EMBL" id="LCPB01000001">
    <property type="protein sequence ID" value="KKU90534.1"/>
    <property type="molecule type" value="Genomic_DNA"/>
</dbReference>
<proteinExistence type="predicted"/>
<sequence length="95" mass="10822">MPENLKNLQPGEWISVGNAIIKKQAVVCRAITAPELKKIEGDFEVVYLDDRNRAINTGVIWQEDHWGFKNSGCGGGYADRYDRLRNYVNILRQGK</sequence>
<dbReference type="AlphaFoldDB" id="A0A0G1U8X1"/>
<accession>A0A0G1U8X1</accession>
<comment type="caution">
    <text evidence="1">The sequence shown here is derived from an EMBL/GenBank/DDBJ whole genome shotgun (WGS) entry which is preliminary data.</text>
</comment>
<protein>
    <submittedName>
        <fullName evidence="1">Uncharacterized protein</fullName>
    </submittedName>
</protein>
<dbReference type="Proteomes" id="UP000033882">
    <property type="component" value="Unassembled WGS sequence"/>
</dbReference>
<evidence type="ECO:0000313" key="2">
    <source>
        <dbReference type="Proteomes" id="UP000033882"/>
    </source>
</evidence>
<gene>
    <name evidence="1" type="ORF">UY19_C0001G0011</name>
</gene>
<organism evidence="1 2">
    <name type="scientific">Candidatus Wolfebacteria bacterium GW2011_GWA2_47_9b</name>
    <dbReference type="NCBI Taxonomy" id="1619005"/>
    <lineage>
        <taxon>Bacteria</taxon>
        <taxon>Candidatus Wolfeibacteriota</taxon>
    </lineage>
</organism>
<reference evidence="1 2" key="1">
    <citation type="journal article" date="2015" name="Nature">
        <title>rRNA introns, odd ribosomes, and small enigmatic genomes across a large radiation of phyla.</title>
        <authorList>
            <person name="Brown C.T."/>
            <person name="Hug L.A."/>
            <person name="Thomas B.C."/>
            <person name="Sharon I."/>
            <person name="Castelle C.J."/>
            <person name="Singh A."/>
            <person name="Wilkins M.J."/>
            <person name="Williams K.H."/>
            <person name="Banfield J.F."/>
        </authorList>
    </citation>
    <scope>NUCLEOTIDE SEQUENCE [LARGE SCALE GENOMIC DNA]</scope>
</reference>
<name>A0A0G1U8X1_9BACT</name>